<dbReference type="AlphaFoldDB" id="J3LWQ9"/>
<reference evidence="2" key="1">
    <citation type="journal article" date="2013" name="Nat. Commun.">
        <title>Whole-genome sequencing of Oryza brachyantha reveals mechanisms underlying Oryza genome evolution.</title>
        <authorList>
            <person name="Chen J."/>
            <person name="Huang Q."/>
            <person name="Gao D."/>
            <person name="Wang J."/>
            <person name="Lang Y."/>
            <person name="Liu T."/>
            <person name="Li B."/>
            <person name="Bai Z."/>
            <person name="Luis Goicoechea J."/>
            <person name="Liang C."/>
            <person name="Chen C."/>
            <person name="Zhang W."/>
            <person name="Sun S."/>
            <person name="Liao Y."/>
            <person name="Zhang X."/>
            <person name="Yang L."/>
            <person name="Song C."/>
            <person name="Wang M."/>
            <person name="Shi J."/>
            <person name="Liu G."/>
            <person name="Liu J."/>
            <person name="Zhou H."/>
            <person name="Zhou W."/>
            <person name="Yu Q."/>
            <person name="An N."/>
            <person name="Chen Y."/>
            <person name="Cai Q."/>
            <person name="Wang B."/>
            <person name="Liu B."/>
            <person name="Min J."/>
            <person name="Huang Y."/>
            <person name="Wu H."/>
            <person name="Li Z."/>
            <person name="Zhang Y."/>
            <person name="Yin Y."/>
            <person name="Song W."/>
            <person name="Jiang J."/>
            <person name="Jackson S.A."/>
            <person name="Wing R.A."/>
            <person name="Wang J."/>
            <person name="Chen M."/>
        </authorList>
    </citation>
    <scope>NUCLEOTIDE SEQUENCE [LARGE SCALE GENOMIC DNA]</scope>
    <source>
        <strain evidence="2">cv. IRGC 101232</strain>
    </source>
</reference>
<keyword evidence="1" id="KW-1133">Transmembrane helix</keyword>
<name>J3LWQ9_ORYBR</name>
<evidence type="ECO:0000256" key="1">
    <source>
        <dbReference type="SAM" id="Phobius"/>
    </source>
</evidence>
<dbReference type="HOGENOM" id="CLU_3035583_0_0_1"/>
<evidence type="ECO:0000313" key="2">
    <source>
        <dbReference type="EnsemblPlants" id="OB04G15840.1"/>
    </source>
</evidence>
<sequence length="55" mass="6359">MCNLNWKTTKGITKQVVTYKITYQSLTVAFIGIPCLYTMLEVIRNAKMKLPSYQL</sequence>
<keyword evidence="1" id="KW-0812">Transmembrane</keyword>
<dbReference type="Proteomes" id="UP000006038">
    <property type="component" value="Chromosome 4"/>
</dbReference>
<accession>J3LWQ9</accession>
<organism evidence="2">
    <name type="scientific">Oryza brachyantha</name>
    <name type="common">malo sina</name>
    <dbReference type="NCBI Taxonomy" id="4533"/>
    <lineage>
        <taxon>Eukaryota</taxon>
        <taxon>Viridiplantae</taxon>
        <taxon>Streptophyta</taxon>
        <taxon>Embryophyta</taxon>
        <taxon>Tracheophyta</taxon>
        <taxon>Spermatophyta</taxon>
        <taxon>Magnoliopsida</taxon>
        <taxon>Liliopsida</taxon>
        <taxon>Poales</taxon>
        <taxon>Poaceae</taxon>
        <taxon>BOP clade</taxon>
        <taxon>Oryzoideae</taxon>
        <taxon>Oryzeae</taxon>
        <taxon>Oryzinae</taxon>
        <taxon>Oryza</taxon>
    </lineage>
</organism>
<keyword evidence="1" id="KW-0472">Membrane</keyword>
<reference evidence="2" key="2">
    <citation type="submission" date="2013-04" db="UniProtKB">
        <authorList>
            <consortium name="EnsemblPlants"/>
        </authorList>
    </citation>
    <scope>IDENTIFICATION</scope>
</reference>
<proteinExistence type="predicted"/>
<keyword evidence="3" id="KW-1185">Reference proteome</keyword>
<evidence type="ECO:0000313" key="3">
    <source>
        <dbReference type="Proteomes" id="UP000006038"/>
    </source>
</evidence>
<dbReference type="EnsemblPlants" id="OB04G15840.1">
    <property type="protein sequence ID" value="OB04G15840.1"/>
    <property type="gene ID" value="OB04G15840"/>
</dbReference>
<feature type="transmembrane region" description="Helical" evidence="1">
    <location>
        <begin position="21"/>
        <end position="40"/>
    </location>
</feature>
<protein>
    <submittedName>
        <fullName evidence="2">Uncharacterized protein</fullName>
    </submittedName>
</protein>
<dbReference type="Gramene" id="OB04G15840.1">
    <property type="protein sequence ID" value="OB04G15840.1"/>
    <property type="gene ID" value="OB04G15840"/>
</dbReference>